<dbReference type="Proteomes" id="UP000326509">
    <property type="component" value="Unassembled WGS sequence"/>
</dbReference>
<comment type="caution">
    <text evidence="2">The sequence shown here is derived from an EMBL/GenBank/DDBJ whole genome shotgun (WGS) entry which is preliminary data.</text>
</comment>
<dbReference type="InterPro" id="IPR046290">
    <property type="entry name" value="DUF6327"/>
</dbReference>
<evidence type="ECO:0000256" key="1">
    <source>
        <dbReference type="SAM" id="Phobius"/>
    </source>
</evidence>
<name>A0A5J4IMV3_9FLAO</name>
<keyword evidence="1" id="KW-1133">Transmembrane helix</keyword>
<keyword evidence="1" id="KW-0472">Membrane</keyword>
<accession>A0A5J4IMV3</accession>
<organism evidence="2 3">
    <name type="scientific">Patiriisocius marinus</name>
    <dbReference type="NCBI Taxonomy" id="1397112"/>
    <lineage>
        <taxon>Bacteria</taxon>
        <taxon>Pseudomonadati</taxon>
        <taxon>Bacteroidota</taxon>
        <taxon>Flavobacteriia</taxon>
        <taxon>Flavobacteriales</taxon>
        <taxon>Flavobacteriaceae</taxon>
        <taxon>Patiriisocius</taxon>
    </lineage>
</organism>
<evidence type="ECO:0000313" key="3">
    <source>
        <dbReference type="Proteomes" id="UP000326509"/>
    </source>
</evidence>
<dbReference type="RefSeq" id="WP_151672715.1">
    <property type="nucleotide sequence ID" value="NZ_BKCG01000001.1"/>
</dbReference>
<dbReference type="Pfam" id="PF19852">
    <property type="entry name" value="DUF6327"/>
    <property type="match status" value="1"/>
</dbReference>
<dbReference type="EMBL" id="BKCG01000001">
    <property type="protein sequence ID" value="GER58649.1"/>
    <property type="molecule type" value="Genomic_DNA"/>
</dbReference>
<proteinExistence type="predicted"/>
<feature type="transmembrane region" description="Helical" evidence="1">
    <location>
        <begin position="51"/>
        <end position="77"/>
    </location>
</feature>
<evidence type="ECO:0000313" key="2">
    <source>
        <dbReference type="EMBL" id="GER58649.1"/>
    </source>
</evidence>
<dbReference type="AlphaFoldDB" id="A0A5J4IMV3"/>
<gene>
    <name evidence="2" type="ORF">ULMA_07570</name>
</gene>
<keyword evidence="1" id="KW-0812">Transmembrane</keyword>
<reference evidence="2 3" key="1">
    <citation type="submission" date="2019-08" db="EMBL/GenBank/DDBJ databases">
        <title>Draft genome sequence of Ulvibacter marinus type strain NBRC 109484.</title>
        <authorList>
            <person name="Kawano K."/>
            <person name="Ushijima N."/>
            <person name="Kihara M."/>
            <person name="Itoh H."/>
        </authorList>
    </citation>
    <scope>NUCLEOTIDE SEQUENCE [LARGE SCALE GENOMIC DNA]</scope>
    <source>
        <strain evidence="2 3">NBRC 109484</strain>
    </source>
</reference>
<protein>
    <submittedName>
        <fullName evidence="2">Uncharacterized protein</fullName>
    </submittedName>
</protein>
<sequence>MNKNKPYTSFEEIDRDLKRLQLMSEISKEELKLSYNHVKDSVTPSKLFGSVLGGVATSSLVLKLLAPVASFGVSKLMSSFDKKKKKK</sequence>
<keyword evidence="3" id="KW-1185">Reference proteome</keyword>
<dbReference type="OrthoDB" id="1149272at2"/>